<comment type="caution">
    <text evidence="5">The sequence shown here is derived from an EMBL/GenBank/DDBJ whole genome shotgun (WGS) entry which is preliminary data.</text>
</comment>
<dbReference type="PANTHER" id="PTHR43301:SF3">
    <property type="entry name" value="ARABINAN ENDO-1,5-ALPHA-L-ARABINOSIDASE A-RELATED"/>
    <property type="match status" value="1"/>
</dbReference>
<dbReference type="InterPro" id="IPR013320">
    <property type="entry name" value="ConA-like_dom_sf"/>
</dbReference>
<dbReference type="InterPro" id="IPR050727">
    <property type="entry name" value="GH43_arabinanases"/>
</dbReference>
<comment type="pathway">
    <text evidence="1">Glycan metabolism; L-arabinan degradation.</text>
</comment>
<evidence type="ECO:0000256" key="2">
    <source>
        <dbReference type="ARBA" id="ARBA00009865"/>
    </source>
</evidence>
<dbReference type="Proteomes" id="UP001501116">
    <property type="component" value="Unassembled WGS sequence"/>
</dbReference>
<sequence length="813" mass="86282">MPSRILVRGAIGDSAPARPFPGHGTGSRAGLLQLAVHEDRQRWHAEYTHDDVPSTPGVRAMTVLPRRLLAAALVPAALPLGGTPVAAAAETVGSYTNPVVAPVADTFADPAVIRGKDGSWYAFGTSDPLRQGERTRHLVPILKSPDLTHWSYAGDTFTAANRPAWAAPGAGLWAPDIRYADGKYLLYFTVTDTVLNPGGDSAIGVATAPTPVGPWTDNGAPVVSPRPNGTGGYLWTFDPAMATGDDGTRWLYYGSYEGGLSVVPLSPGGLRTAGPATKVAIEGRYEGAYVVHRGGWYYLFGSASNCCAGPTTGYSVFAGRSRLPAGPFTDRDGVPLLASRAGGTPVIQPNGNTWVGTGHNAVVTDDAGQDWIVYHAIDRAKPYLDQPYGVNRRPMLIDRLDWVDGWPTARAGAGASTGPRRAPVTGGVLADRFDSGAANWRPAAGWSVAPGAEHDSGGLLRHRDGAPSADRIDAVRALPGAVHLGVDIRLTGESAGFALARGVTATLDRAAGALVVDVASGARHDVRVSPLPKGFRYDTWHVLSVEIADGRMTVAVSEAALGDPIVTQERGESRTLPGRFALTARGGAEFDNVTAAPAARPVRETEAPPRIGWFDAWHSDEFDAPLGPVWHWVRPDPVATATGGALRWPTQAADLVGDHNDASVLLRDAPRGDYVVETRLRLDLGTDTSRDFEQAGLVAYRNDDDFARLCEVAIGPTRQLEFGREIPYAARLSYGGMALTAPGPVTWLRLAHTVDRTTGEHRFRAASSTDGHAWRWGGTWTFGAGEDPMIGLVSHGGATPPATALFDYFRVYR</sequence>
<keyword evidence="6" id="KW-1185">Reference proteome</keyword>
<evidence type="ECO:0000313" key="5">
    <source>
        <dbReference type="EMBL" id="GAA1971022.1"/>
    </source>
</evidence>
<dbReference type="SUPFAM" id="SSF49899">
    <property type="entry name" value="Concanavalin A-like lectins/glucanases"/>
    <property type="match status" value="1"/>
</dbReference>
<dbReference type="RefSeq" id="WP_344423887.1">
    <property type="nucleotide sequence ID" value="NZ_BAAANN010000021.1"/>
</dbReference>
<dbReference type="InterPro" id="IPR006710">
    <property type="entry name" value="Glyco_hydro_43"/>
</dbReference>
<dbReference type="InterPro" id="IPR023296">
    <property type="entry name" value="Glyco_hydro_beta-prop_sf"/>
</dbReference>
<name>A0ABP5CYB3_9PSEU</name>
<reference evidence="6" key="1">
    <citation type="journal article" date="2019" name="Int. J. Syst. Evol. Microbiol.">
        <title>The Global Catalogue of Microorganisms (GCM) 10K type strain sequencing project: providing services to taxonomists for standard genome sequencing and annotation.</title>
        <authorList>
            <consortium name="The Broad Institute Genomics Platform"/>
            <consortium name="The Broad Institute Genome Sequencing Center for Infectious Disease"/>
            <person name="Wu L."/>
            <person name="Ma J."/>
        </authorList>
    </citation>
    <scope>NUCLEOTIDE SEQUENCE [LARGE SCALE GENOMIC DNA]</scope>
    <source>
        <strain evidence="6">JCM 14545</strain>
    </source>
</reference>
<protein>
    <recommendedName>
        <fullName evidence="7">Glycosyl hydrolase family 43</fullName>
    </recommendedName>
</protein>
<dbReference type="Pfam" id="PF04616">
    <property type="entry name" value="Glyco_hydro_43"/>
    <property type="match status" value="1"/>
</dbReference>
<accession>A0ABP5CYB3</accession>
<organism evidence="5 6">
    <name type="scientific">Amycolatopsis minnesotensis</name>
    <dbReference type="NCBI Taxonomy" id="337894"/>
    <lineage>
        <taxon>Bacteria</taxon>
        <taxon>Bacillati</taxon>
        <taxon>Actinomycetota</taxon>
        <taxon>Actinomycetes</taxon>
        <taxon>Pseudonocardiales</taxon>
        <taxon>Pseudonocardiaceae</taxon>
        <taxon>Amycolatopsis</taxon>
    </lineage>
</organism>
<comment type="similarity">
    <text evidence="2">Belongs to the glycosyl hydrolase 43 family.</text>
</comment>
<dbReference type="EMBL" id="BAAANN010000021">
    <property type="protein sequence ID" value="GAA1971022.1"/>
    <property type="molecule type" value="Genomic_DNA"/>
</dbReference>
<dbReference type="Gene3D" id="2.60.120.200">
    <property type="match status" value="1"/>
</dbReference>
<evidence type="ECO:0000313" key="6">
    <source>
        <dbReference type="Proteomes" id="UP001501116"/>
    </source>
</evidence>
<dbReference type="CDD" id="cd18616">
    <property type="entry name" value="GH43_ABN-like"/>
    <property type="match status" value="1"/>
</dbReference>
<dbReference type="SUPFAM" id="SSF75005">
    <property type="entry name" value="Arabinanase/levansucrase/invertase"/>
    <property type="match status" value="1"/>
</dbReference>
<gene>
    <name evidence="5" type="ORF">GCM10009754_51350</name>
</gene>
<dbReference type="PANTHER" id="PTHR43301">
    <property type="entry name" value="ARABINAN ENDO-1,5-ALPHA-L-ARABINOSIDASE"/>
    <property type="match status" value="1"/>
</dbReference>
<evidence type="ECO:0000256" key="3">
    <source>
        <dbReference type="ARBA" id="ARBA00022801"/>
    </source>
</evidence>
<evidence type="ECO:0008006" key="7">
    <source>
        <dbReference type="Google" id="ProtNLM"/>
    </source>
</evidence>
<evidence type="ECO:0000256" key="4">
    <source>
        <dbReference type="ARBA" id="ARBA00023295"/>
    </source>
</evidence>
<keyword evidence="4" id="KW-0326">Glycosidase</keyword>
<evidence type="ECO:0000256" key="1">
    <source>
        <dbReference type="ARBA" id="ARBA00004834"/>
    </source>
</evidence>
<proteinExistence type="inferred from homology"/>
<keyword evidence="3" id="KW-0378">Hydrolase</keyword>
<dbReference type="Gene3D" id="2.115.10.20">
    <property type="entry name" value="Glycosyl hydrolase domain, family 43"/>
    <property type="match status" value="1"/>
</dbReference>